<name>A0ABN2TPC9_9ACTN</name>
<evidence type="ECO:0000256" key="2">
    <source>
        <dbReference type="ARBA" id="ARBA00023015"/>
    </source>
</evidence>
<dbReference type="InterPro" id="IPR007627">
    <property type="entry name" value="RNA_pol_sigma70_r2"/>
</dbReference>
<gene>
    <name evidence="8" type="ORF">GCM10009681_25330</name>
</gene>
<evidence type="ECO:0000256" key="4">
    <source>
        <dbReference type="ARBA" id="ARBA00023125"/>
    </source>
</evidence>
<dbReference type="RefSeq" id="WP_344080559.1">
    <property type="nucleotide sequence ID" value="NZ_BAAALS010000010.1"/>
</dbReference>
<dbReference type="PANTHER" id="PTHR43133:SF50">
    <property type="entry name" value="ECF RNA POLYMERASE SIGMA FACTOR SIGM"/>
    <property type="match status" value="1"/>
</dbReference>
<dbReference type="InterPro" id="IPR014325">
    <property type="entry name" value="RNA_pol_sigma-E_actinobac"/>
</dbReference>
<keyword evidence="3" id="KW-0731">Sigma factor</keyword>
<evidence type="ECO:0000256" key="5">
    <source>
        <dbReference type="ARBA" id="ARBA00023163"/>
    </source>
</evidence>
<organism evidence="8 9">
    <name type="scientific">Luedemannella helvata</name>
    <dbReference type="NCBI Taxonomy" id="349315"/>
    <lineage>
        <taxon>Bacteria</taxon>
        <taxon>Bacillati</taxon>
        <taxon>Actinomycetota</taxon>
        <taxon>Actinomycetes</taxon>
        <taxon>Micromonosporales</taxon>
        <taxon>Micromonosporaceae</taxon>
        <taxon>Luedemannella</taxon>
    </lineage>
</organism>
<evidence type="ECO:0000256" key="3">
    <source>
        <dbReference type="ARBA" id="ARBA00023082"/>
    </source>
</evidence>
<dbReference type="Pfam" id="PF08281">
    <property type="entry name" value="Sigma70_r4_2"/>
    <property type="match status" value="1"/>
</dbReference>
<evidence type="ECO:0000313" key="8">
    <source>
        <dbReference type="EMBL" id="GAA1753262.1"/>
    </source>
</evidence>
<comment type="similarity">
    <text evidence="1">Belongs to the sigma-70 factor family. ECF subfamily.</text>
</comment>
<dbReference type="EMBL" id="BAAALS010000010">
    <property type="protein sequence ID" value="GAA1753262.1"/>
    <property type="molecule type" value="Genomic_DNA"/>
</dbReference>
<dbReference type="InterPro" id="IPR039425">
    <property type="entry name" value="RNA_pol_sigma-70-like"/>
</dbReference>
<dbReference type="InterPro" id="IPR013249">
    <property type="entry name" value="RNA_pol_sigma70_r4_t2"/>
</dbReference>
<evidence type="ECO:0000259" key="7">
    <source>
        <dbReference type="Pfam" id="PF08281"/>
    </source>
</evidence>
<dbReference type="InterPro" id="IPR036388">
    <property type="entry name" value="WH-like_DNA-bd_sf"/>
</dbReference>
<dbReference type="NCBIfam" id="TIGR02937">
    <property type="entry name" value="sigma70-ECF"/>
    <property type="match status" value="1"/>
</dbReference>
<reference evidence="8 9" key="1">
    <citation type="journal article" date="2019" name="Int. J. Syst. Evol. Microbiol.">
        <title>The Global Catalogue of Microorganisms (GCM) 10K type strain sequencing project: providing services to taxonomists for standard genome sequencing and annotation.</title>
        <authorList>
            <consortium name="The Broad Institute Genomics Platform"/>
            <consortium name="The Broad Institute Genome Sequencing Center for Infectious Disease"/>
            <person name="Wu L."/>
            <person name="Ma J."/>
        </authorList>
    </citation>
    <scope>NUCLEOTIDE SEQUENCE [LARGE SCALE GENOMIC DNA]</scope>
    <source>
        <strain evidence="8 9">JCM 13249</strain>
    </source>
</reference>
<dbReference type="SUPFAM" id="SSF88946">
    <property type="entry name" value="Sigma2 domain of RNA polymerase sigma factors"/>
    <property type="match status" value="1"/>
</dbReference>
<comment type="caution">
    <text evidence="8">The sequence shown here is derived from an EMBL/GenBank/DDBJ whole genome shotgun (WGS) entry which is preliminary data.</text>
</comment>
<keyword evidence="4" id="KW-0238">DNA-binding</keyword>
<dbReference type="NCBIfam" id="TIGR02983">
    <property type="entry name" value="SigE-fam_strep"/>
    <property type="match status" value="1"/>
</dbReference>
<keyword evidence="5" id="KW-0804">Transcription</keyword>
<dbReference type="Gene3D" id="1.10.1740.10">
    <property type="match status" value="1"/>
</dbReference>
<proteinExistence type="inferred from homology"/>
<evidence type="ECO:0000259" key="6">
    <source>
        <dbReference type="Pfam" id="PF04542"/>
    </source>
</evidence>
<dbReference type="InterPro" id="IPR013324">
    <property type="entry name" value="RNA_pol_sigma_r3/r4-like"/>
</dbReference>
<dbReference type="InterPro" id="IPR013325">
    <property type="entry name" value="RNA_pol_sigma_r2"/>
</dbReference>
<evidence type="ECO:0000313" key="9">
    <source>
        <dbReference type="Proteomes" id="UP001500655"/>
    </source>
</evidence>
<feature type="domain" description="RNA polymerase sigma factor 70 region 4 type 2" evidence="7">
    <location>
        <begin position="129"/>
        <end position="181"/>
    </location>
</feature>
<evidence type="ECO:0000256" key="1">
    <source>
        <dbReference type="ARBA" id="ARBA00010641"/>
    </source>
</evidence>
<dbReference type="CDD" id="cd06171">
    <property type="entry name" value="Sigma70_r4"/>
    <property type="match status" value="1"/>
</dbReference>
<dbReference type="Proteomes" id="UP001500655">
    <property type="component" value="Unassembled WGS sequence"/>
</dbReference>
<accession>A0ABN2TPC9</accession>
<keyword evidence="9" id="KW-1185">Reference proteome</keyword>
<dbReference type="SUPFAM" id="SSF88659">
    <property type="entry name" value="Sigma3 and sigma4 domains of RNA polymerase sigma factors"/>
    <property type="match status" value="1"/>
</dbReference>
<dbReference type="PANTHER" id="PTHR43133">
    <property type="entry name" value="RNA POLYMERASE ECF-TYPE SIGMA FACTO"/>
    <property type="match status" value="1"/>
</dbReference>
<dbReference type="InterPro" id="IPR014284">
    <property type="entry name" value="RNA_pol_sigma-70_dom"/>
</dbReference>
<feature type="domain" description="RNA polymerase sigma-70 region 2" evidence="6">
    <location>
        <begin position="34"/>
        <end position="99"/>
    </location>
</feature>
<sequence length="193" mass="21108">MTSELVSRWTESALSSDWFAPAEPASADEAVTALFAAEYRPLVRVAALLLHDEGAAEDITQDAFVALHAAWWRLRSPERARAYLRQSVVNRCRSALRHRGVIDRYLRRQPPPGVAASAEHAAMASAEHDRILAVVATLPSRQREAIVLRYYADLSEAETAELMGISVGSVKSHTARAVAALRARLGDKPGNGR</sequence>
<protein>
    <submittedName>
        <fullName evidence="8">SigE family RNA polymerase sigma factor</fullName>
    </submittedName>
</protein>
<dbReference type="Pfam" id="PF04542">
    <property type="entry name" value="Sigma70_r2"/>
    <property type="match status" value="1"/>
</dbReference>
<dbReference type="Gene3D" id="1.10.10.10">
    <property type="entry name" value="Winged helix-like DNA-binding domain superfamily/Winged helix DNA-binding domain"/>
    <property type="match status" value="1"/>
</dbReference>
<keyword evidence="2" id="KW-0805">Transcription regulation</keyword>